<keyword evidence="9" id="KW-0472">Membrane</keyword>
<keyword evidence="12" id="KW-1185">Reference proteome</keyword>
<evidence type="ECO:0000256" key="9">
    <source>
        <dbReference type="SAM" id="Phobius"/>
    </source>
</evidence>
<dbReference type="InterPro" id="IPR036890">
    <property type="entry name" value="HATPase_C_sf"/>
</dbReference>
<feature type="domain" description="Histidine kinase" evidence="10">
    <location>
        <begin position="553"/>
        <end position="769"/>
    </location>
</feature>
<dbReference type="InterPro" id="IPR005467">
    <property type="entry name" value="His_kinase_dom"/>
</dbReference>
<dbReference type="KEGG" id="cfon:HZU75_02760"/>
<dbReference type="RefSeq" id="WP_180307682.1">
    <property type="nucleotide sequence ID" value="NZ_CP058952.1"/>
</dbReference>
<dbReference type="Pfam" id="PF05226">
    <property type="entry name" value="CHASE2"/>
    <property type="match status" value="1"/>
</dbReference>
<dbReference type="GO" id="GO:0005524">
    <property type="term" value="F:ATP binding"/>
    <property type="evidence" value="ECO:0007669"/>
    <property type="project" value="UniProtKB-KW"/>
</dbReference>
<dbReference type="PIRSF" id="PIRSF037347">
    <property type="entry name" value="STHK_CHASE2_PAS_prd"/>
    <property type="match status" value="1"/>
</dbReference>
<dbReference type="Gene3D" id="3.30.450.20">
    <property type="entry name" value="PAS domain"/>
    <property type="match status" value="1"/>
</dbReference>
<name>A0A7D5Z4N7_9NEIS</name>
<dbReference type="Gene3D" id="3.30.565.10">
    <property type="entry name" value="Histidine kinase-like ATPase, C-terminal domain"/>
    <property type="match status" value="1"/>
</dbReference>
<dbReference type="InterPro" id="IPR050351">
    <property type="entry name" value="BphY/WalK/GraS-like"/>
</dbReference>
<keyword evidence="8" id="KW-0902">Two-component regulatory system</keyword>
<dbReference type="GO" id="GO:0000155">
    <property type="term" value="F:phosphorelay sensor kinase activity"/>
    <property type="evidence" value="ECO:0007669"/>
    <property type="project" value="InterPro"/>
</dbReference>
<evidence type="ECO:0000256" key="6">
    <source>
        <dbReference type="ARBA" id="ARBA00022777"/>
    </source>
</evidence>
<dbReference type="GO" id="GO:0030295">
    <property type="term" value="F:protein kinase activator activity"/>
    <property type="evidence" value="ECO:0007669"/>
    <property type="project" value="TreeGrafter"/>
</dbReference>
<evidence type="ECO:0000256" key="1">
    <source>
        <dbReference type="ARBA" id="ARBA00000085"/>
    </source>
</evidence>
<dbReference type="CDD" id="cd00082">
    <property type="entry name" value="HisKA"/>
    <property type="match status" value="1"/>
</dbReference>
<evidence type="ECO:0000259" key="10">
    <source>
        <dbReference type="PROSITE" id="PS50109"/>
    </source>
</evidence>
<keyword evidence="5" id="KW-0547">Nucleotide-binding</keyword>
<evidence type="ECO:0000256" key="5">
    <source>
        <dbReference type="ARBA" id="ARBA00022741"/>
    </source>
</evidence>
<dbReference type="GO" id="GO:0007234">
    <property type="term" value="P:osmosensory signaling via phosphorelay pathway"/>
    <property type="evidence" value="ECO:0007669"/>
    <property type="project" value="TreeGrafter"/>
</dbReference>
<dbReference type="EMBL" id="CP058952">
    <property type="protein sequence ID" value="QLI80542.1"/>
    <property type="molecule type" value="Genomic_DNA"/>
</dbReference>
<feature type="transmembrane region" description="Helical" evidence="9">
    <location>
        <begin position="334"/>
        <end position="352"/>
    </location>
</feature>
<keyword evidence="9" id="KW-0812">Transmembrane</keyword>
<dbReference type="SUPFAM" id="SSF47384">
    <property type="entry name" value="Homodimeric domain of signal transducing histidine kinase"/>
    <property type="match status" value="1"/>
</dbReference>
<dbReference type="Gene3D" id="1.10.287.130">
    <property type="match status" value="1"/>
</dbReference>
<dbReference type="PRINTS" id="PR00344">
    <property type="entry name" value="BCTRLSENSOR"/>
</dbReference>
<dbReference type="SUPFAM" id="SSF55874">
    <property type="entry name" value="ATPase domain of HSP90 chaperone/DNA topoisomerase II/histidine kinase"/>
    <property type="match status" value="1"/>
</dbReference>
<dbReference type="CDD" id="cd00075">
    <property type="entry name" value="HATPase"/>
    <property type="match status" value="1"/>
</dbReference>
<keyword evidence="6" id="KW-0418">Kinase</keyword>
<dbReference type="PANTHER" id="PTHR42878:SF7">
    <property type="entry name" value="SENSOR HISTIDINE KINASE GLRK"/>
    <property type="match status" value="1"/>
</dbReference>
<accession>A0A7D5Z4N7</accession>
<dbReference type="PANTHER" id="PTHR42878">
    <property type="entry name" value="TWO-COMPONENT HISTIDINE KINASE"/>
    <property type="match status" value="1"/>
</dbReference>
<dbReference type="Pfam" id="PF00512">
    <property type="entry name" value="HisKA"/>
    <property type="match status" value="1"/>
</dbReference>
<dbReference type="EC" id="2.7.13.3" evidence="2"/>
<dbReference type="PROSITE" id="PS50109">
    <property type="entry name" value="HIS_KIN"/>
    <property type="match status" value="1"/>
</dbReference>
<sequence length="770" mass="84624">MKQLLARYTQPRWLLIFASIVLAIGLGALNGLGRLDQTLIDLSAARQQRAIDPDIVIIAIDDDSVAQLGRWPWPRSTHAALLDRLHSARAIGLDLILSEPDAQKPANDDLLAAALRRNGHVALPVFLANQGGVANLTLPLPSLAANAATLAHINTELDRDGLVRSVFLQEGDANAPWNHLALALLQIGGELPQQLPGQRHSDIFPADSKLAVPIHRDKELWLRDYWLRLPLAGAPGTYPRYSYADVLNGKVNPELFRDKYVLIGATATGLGDAYPTPMAGSQALMPGVELIANTLDAVRKQHTLRLAAAWENALFTLVAVGLALWALQKARPKWALLAIASLLIGTVVYCELMQRYLHIQFAPLAALLILLVLYPLWSWLRMEAALRYFAQQVSKIRQEDPLLATLPNYGVGLDLLDKKMAALSHAVDQLSSLRRFVRDSLDQLADTVLVCDANGKVILQNQAAQRFFSTPVLNQLLPAQLSQMIPNKELLIANLFSPAGASWRASDRQGRDMLVKSVARQTESGRVIGWIVSMVDLSLVQAAQRQRDEALDFLSHDMRSPQSAILALLTLHQSAHPNPDSSHKTLFERIAAHAQRTLQLADDFVQLARANSANYQIEPVDLLDLMYETSDQFWEKAQLLNLNINTVSHLPDPELAIYPVDRVMLGRALSNLIDNALKYGHTGDSIDCSVSILENNNIELSVQDYGGGIAADQQSRITGKFTQVASRNNGVGLGLAFVRTVAERHRGEIKIQSKPGEGSRFSIVLPKINA</sequence>
<dbReference type="InterPro" id="IPR004358">
    <property type="entry name" value="Sig_transdc_His_kin-like_C"/>
</dbReference>
<evidence type="ECO:0000256" key="4">
    <source>
        <dbReference type="ARBA" id="ARBA00022679"/>
    </source>
</evidence>
<evidence type="ECO:0000256" key="3">
    <source>
        <dbReference type="ARBA" id="ARBA00022553"/>
    </source>
</evidence>
<dbReference type="InterPro" id="IPR003661">
    <property type="entry name" value="HisK_dim/P_dom"/>
</dbReference>
<dbReference type="SMART" id="SM01080">
    <property type="entry name" value="CHASE2"/>
    <property type="match status" value="1"/>
</dbReference>
<evidence type="ECO:0000313" key="12">
    <source>
        <dbReference type="Proteomes" id="UP000510822"/>
    </source>
</evidence>
<organism evidence="11 12">
    <name type="scientific">Chitinibacter fontanus</name>
    <dbReference type="NCBI Taxonomy" id="1737446"/>
    <lineage>
        <taxon>Bacteria</taxon>
        <taxon>Pseudomonadati</taxon>
        <taxon>Pseudomonadota</taxon>
        <taxon>Betaproteobacteria</taxon>
        <taxon>Neisseriales</taxon>
        <taxon>Chitinibacteraceae</taxon>
        <taxon>Chitinibacter</taxon>
    </lineage>
</organism>
<dbReference type="SMART" id="SM00388">
    <property type="entry name" value="HisKA"/>
    <property type="match status" value="1"/>
</dbReference>
<dbReference type="GO" id="GO:0000156">
    <property type="term" value="F:phosphorelay response regulator activity"/>
    <property type="evidence" value="ECO:0007669"/>
    <property type="project" value="TreeGrafter"/>
</dbReference>
<feature type="transmembrane region" description="Helical" evidence="9">
    <location>
        <begin position="309"/>
        <end position="328"/>
    </location>
</feature>
<dbReference type="InterPro" id="IPR003594">
    <property type="entry name" value="HATPase_dom"/>
</dbReference>
<feature type="transmembrane region" description="Helical" evidence="9">
    <location>
        <begin position="12"/>
        <end position="32"/>
    </location>
</feature>
<dbReference type="Pfam" id="PF02518">
    <property type="entry name" value="HATPase_c"/>
    <property type="match status" value="1"/>
</dbReference>
<proteinExistence type="predicted"/>
<dbReference type="SMART" id="SM00387">
    <property type="entry name" value="HATPase_c"/>
    <property type="match status" value="1"/>
</dbReference>
<dbReference type="InterPro" id="IPR007890">
    <property type="entry name" value="CHASE2"/>
</dbReference>
<protein>
    <recommendedName>
        <fullName evidence="2">histidine kinase</fullName>
        <ecNumber evidence="2">2.7.13.3</ecNumber>
    </recommendedName>
</protein>
<dbReference type="InterPro" id="IPR017181">
    <property type="entry name" value="Sig_transdc_His_kin_CHASE2"/>
</dbReference>
<evidence type="ECO:0000256" key="7">
    <source>
        <dbReference type="ARBA" id="ARBA00022840"/>
    </source>
</evidence>
<dbReference type="Proteomes" id="UP000510822">
    <property type="component" value="Chromosome"/>
</dbReference>
<dbReference type="InterPro" id="IPR036097">
    <property type="entry name" value="HisK_dim/P_sf"/>
</dbReference>
<keyword evidence="4" id="KW-0808">Transferase</keyword>
<dbReference type="AlphaFoldDB" id="A0A7D5Z4N7"/>
<keyword evidence="7" id="KW-0067">ATP-binding</keyword>
<reference evidence="11 12" key="1">
    <citation type="journal article" date="2016" name="Int. J. Syst. Evol. Microbiol.">
        <title>Chitinibacter fontanus sp. nov., isolated from a spring.</title>
        <authorList>
            <person name="Sheu S.Y."/>
            <person name="Li Y.S."/>
            <person name="Young C.C."/>
            <person name="Chen W.M."/>
        </authorList>
    </citation>
    <scope>NUCLEOTIDE SEQUENCE [LARGE SCALE GENOMIC DNA]</scope>
    <source>
        <strain evidence="11 12">STM-7</strain>
    </source>
</reference>
<feature type="transmembrane region" description="Helical" evidence="9">
    <location>
        <begin position="359"/>
        <end position="380"/>
    </location>
</feature>
<evidence type="ECO:0000256" key="8">
    <source>
        <dbReference type="ARBA" id="ARBA00023012"/>
    </source>
</evidence>
<evidence type="ECO:0000256" key="2">
    <source>
        <dbReference type="ARBA" id="ARBA00012438"/>
    </source>
</evidence>
<keyword evidence="9" id="KW-1133">Transmembrane helix</keyword>
<gene>
    <name evidence="11" type="ORF">HZU75_02760</name>
</gene>
<comment type="catalytic activity">
    <reaction evidence="1">
        <text>ATP + protein L-histidine = ADP + protein N-phospho-L-histidine.</text>
        <dbReference type="EC" id="2.7.13.3"/>
    </reaction>
</comment>
<keyword evidence="3" id="KW-0597">Phosphoprotein</keyword>
<evidence type="ECO:0000313" key="11">
    <source>
        <dbReference type="EMBL" id="QLI80542.1"/>
    </source>
</evidence>